<comment type="caution">
    <text evidence="1">The sequence shown here is derived from an EMBL/GenBank/DDBJ whole genome shotgun (WGS) entry which is preliminary data.</text>
</comment>
<evidence type="ECO:0000313" key="1">
    <source>
        <dbReference type="EMBL" id="PYB77216.1"/>
    </source>
</evidence>
<sequence>MPAIDKLLVDIATNASTAKKFRENPLAVINNSNLSPVEESVLLSRDPKLIQSTLHAAALKNSLKAADGETVWTVVVVI</sequence>
<dbReference type="EMBL" id="QJRY01000001">
    <property type="protein sequence ID" value="PYB77216.1"/>
    <property type="molecule type" value="Genomic_DNA"/>
</dbReference>
<dbReference type="Proteomes" id="UP000247536">
    <property type="component" value="Unassembled WGS sequence"/>
</dbReference>
<dbReference type="RefSeq" id="WP_110789649.1">
    <property type="nucleotide sequence ID" value="NZ_QJRY01000001.1"/>
</dbReference>
<reference evidence="1 2" key="1">
    <citation type="submission" date="2018-06" db="EMBL/GenBank/DDBJ databases">
        <title>Rhizobium wuzhouense sp. nov., isolated from roots of Oryza officinalis.</title>
        <authorList>
            <person name="Yuan T."/>
        </authorList>
    </citation>
    <scope>NUCLEOTIDE SEQUENCE [LARGE SCALE GENOMIC DNA]</scope>
    <source>
        <strain evidence="1 2">W44</strain>
    </source>
</reference>
<organism evidence="1 2">
    <name type="scientific">Rhizobium wuzhouense</name>
    <dbReference type="NCBI Taxonomy" id="1986026"/>
    <lineage>
        <taxon>Bacteria</taxon>
        <taxon>Pseudomonadati</taxon>
        <taxon>Pseudomonadota</taxon>
        <taxon>Alphaproteobacteria</taxon>
        <taxon>Hyphomicrobiales</taxon>
        <taxon>Rhizobiaceae</taxon>
        <taxon>Rhizobium/Agrobacterium group</taxon>
        <taxon>Rhizobium</taxon>
    </lineage>
</organism>
<name>A0ABX5P082_9HYPH</name>
<protein>
    <submittedName>
        <fullName evidence="1">Uncharacterized protein</fullName>
    </submittedName>
</protein>
<gene>
    <name evidence="1" type="ORF">DMY87_02265</name>
</gene>
<keyword evidence="2" id="KW-1185">Reference proteome</keyword>
<accession>A0ABX5P082</accession>
<proteinExistence type="predicted"/>
<evidence type="ECO:0000313" key="2">
    <source>
        <dbReference type="Proteomes" id="UP000247536"/>
    </source>
</evidence>